<dbReference type="Proteomes" id="UP001595191">
    <property type="component" value="Unassembled WGS sequence"/>
</dbReference>
<proteinExistence type="predicted"/>
<comment type="caution">
    <text evidence="1">The sequence shown here is derived from an EMBL/GenBank/DDBJ whole genome shotgun (WGS) entry which is preliminary data.</text>
</comment>
<sequence>MKATLFKSLFIAALVITASCSDDENTERETPVRATQEALAQLRSAALEHKVQNFQINAEQTNFFTTESGVMFVINGNCLSRNGNPVTGMVDVQVVELFERGTMLTTDKPTMGTLPNGDKALLISGGEFFLNITQDGENVDEDCDIVATIPSDITGGADTGMTLWKGNGGDQDCDGIDDDCDGFVWDQNVDPNGDPIEAEIQNGDQGERFYVAPFGDFGWTNVDRFFSDPRPKTTILVEVPEGFNDENSRVYLAYVGEPNALAYLDTYDATTGLFSEHYGQIPIGLECHVVFTTEENGQWLYAIKSVTIADGQTIEITDADLNIATESELEALINGLP</sequence>
<dbReference type="EMBL" id="JBHFPV010000001">
    <property type="protein sequence ID" value="MFH6602340.1"/>
    <property type="molecule type" value="Genomic_DNA"/>
</dbReference>
<protein>
    <submittedName>
        <fullName evidence="1">Uncharacterized protein</fullName>
    </submittedName>
</protein>
<organism evidence="1 2">
    <name type="scientific">Meishania litoralis</name>
    <dbReference type="NCBI Taxonomy" id="3434685"/>
    <lineage>
        <taxon>Bacteria</taxon>
        <taxon>Pseudomonadati</taxon>
        <taxon>Bacteroidota</taxon>
        <taxon>Flavobacteriia</taxon>
        <taxon>Flavobacteriales</taxon>
        <taxon>Flavobacteriaceae</taxon>
        <taxon>Meishania</taxon>
    </lineage>
</organism>
<evidence type="ECO:0000313" key="2">
    <source>
        <dbReference type="Proteomes" id="UP001595191"/>
    </source>
</evidence>
<gene>
    <name evidence="1" type="ORF">ACEZ3G_02545</name>
</gene>
<name>A0ACC7LFZ1_9FLAO</name>
<reference evidence="1" key="1">
    <citation type="submission" date="2024-09" db="EMBL/GenBank/DDBJ databases">
        <authorList>
            <person name="Liu J."/>
        </authorList>
    </citation>
    <scope>NUCLEOTIDE SEQUENCE</scope>
    <source>
        <strain evidence="1">NBU2967</strain>
    </source>
</reference>
<accession>A0ACC7LFZ1</accession>
<evidence type="ECO:0000313" key="1">
    <source>
        <dbReference type="EMBL" id="MFH6602340.1"/>
    </source>
</evidence>
<keyword evidence="2" id="KW-1185">Reference proteome</keyword>